<dbReference type="STRING" id="290398.Csal_1380"/>
<proteinExistence type="predicted"/>
<dbReference type="AlphaFoldDB" id="Q1QXS3"/>
<reference evidence="2 3" key="1">
    <citation type="journal article" date="2011" name="Stand. Genomic Sci.">
        <title>Complete genome sequence of the halophilic and highly halotolerant Chromohalobacter salexigens type strain (1H11(T)).</title>
        <authorList>
            <person name="Copeland A."/>
            <person name="O'Connor K."/>
            <person name="Lucas S."/>
            <person name="Lapidus A."/>
            <person name="Berry K.W."/>
            <person name="Detter J.C."/>
            <person name="Del Rio T.G."/>
            <person name="Hammon N."/>
            <person name="Dalin E."/>
            <person name="Tice H."/>
            <person name="Pitluck S."/>
            <person name="Bruce D."/>
            <person name="Goodwin L."/>
            <person name="Han C."/>
            <person name="Tapia R."/>
            <person name="Saunders E."/>
            <person name="Schmutz J."/>
            <person name="Brettin T."/>
            <person name="Larimer F."/>
            <person name="Land M."/>
            <person name="Hauser L."/>
            <person name="Vargas C."/>
            <person name="Nieto J.J."/>
            <person name="Kyrpides N.C."/>
            <person name="Ivanova N."/>
            <person name="Goker M."/>
            <person name="Klenk H.P."/>
            <person name="Csonka L.N."/>
            <person name="Woyke T."/>
        </authorList>
    </citation>
    <scope>NUCLEOTIDE SEQUENCE [LARGE SCALE GENOMIC DNA]</scope>
    <source>
        <strain evidence="3">ATCC BAA-138 / DSM 3043 / CIP 106854 / NCIMB 13768 / 1H11</strain>
    </source>
</reference>
<accession>Q1QXS3</accession>
<dbReference type="KEGG" id="csa:Csal_1380"/>
<dbReference type="HOGENOM" id="CLU_1999843_0_0_6"/>
<name>Q1QXS3_CHRI1</name>
<keyword evidence="1" id="KW-1133">Transmembrane helix</keyword>
<dbReference type="EMBL" id="CP000285">
    <property type="protein sequence ID" value="ABE58735.1"/>
    <property type="molecule type" value="Genomic_DNA"/>
</dbReference>
<dbReference type="GeneID" id="95334121"/>
<organism evidence="2 3">
    <name type="scientific">Chromohalobacter israelensis (strain ATCC BAA-138 / DSM 3043 / CIP 106854 / NCIMB 13768 / 1H11)</name>
    <name type="common">Chromohalobacter salexigens</name>
    <dbReference type="NCBI Taxonomy" id="290398"/>
    <lineage>
        <taxon>Bacteria</taxon>
        <taxon>Pseudomonadati</taxon>
        <taxon>Pseudomonadota</taxon>
        <taxon>Gammaproteobacteria</taxon>
        <taxon>Oceanospirillales</taxon>
        <taxon>Halomonadaceae</taxon>
        <taxon>Chromohalobacter</taxon>
    </lineage>
</organism>
<keyword evidence="1" id="KW-0812">Transmembrane</keyword>
<sequence>MTEEEFSKLIDEIEIGVKRRYQISVILYFLLAISAIVAVMDSLHLGKVDWKFVAQVGGTFAIGVGIAVGLLTSKASALMTPGMMGDGRISAIRERYYKRVSFIGELAVLSTLVGTLASGLAPFM</sequence>
<evidence type="ECO:0000256" key="1">
    <source>
        <dbReference type="SAM" id="Phobius"/>
    </source>
</evidence>
<evidence type="ECO:0000313" key="3">
    <source>
        <dbReference type="Proteomes" id="UP000000239"/>
    </source>
</evidence>
<dbReference type="RefSeq" id="WP_011506681.1">
    <property type="nucleotide sequence ID" value="NC_007963.1"/>
</dbReference>
<feature type="transmembrane region" description="Helical" evidence="1">
    <location>
        <begin position="100"/>
        <end position="121"/>
    </location>
</feature>
<evidence type="ECO:0000313" key="2">
    <source>
        <dbReference type="EMBL" id="ABE58735.1"/>
    </source>
</evidence>
<dbReference type="Proteomes" id="UP000000239">
    <property type="component" value="Chromosome"/>
</dbReference>
<keyword evidence="1" id="KW-0472">Membrane</keyword>
<feature type="transmembrane region" description="Helical" evidence="1">
    <location>
        <begin position="52"/>
        <end position="79"/>
    </location>
</feature>
<protein>
    <submittedName>
        <fullName evidence="2">Uncharacterized protein</fullName>
    </submittedName>
</protein>
<gene>
    <name evidence="2" type="ordered locus">Csal_1380</name>
</gene>
<feature type="transmembrane region" description="Helical" evidence="1">
    <location>
        <begin position="21"/>
        <end position="40"/>
    </location>
</feature>
<keyword evidence="3" id="KW-1185">Reference proteome</keyword>